<evidence type="ECO:0000313" key="5">
    <source>
        <dbReference type="Proteomes" id="UP000219897"/>
    </source>
</evidence>
<dbReference type="InterPro" id="IPR051465">
    <property type="entry name" value="Cell_Envelope_Struct_Comp"/>
</dbReference>
<sequence length="481" mass="54042">MYKKVLKTITSVTLLSGALLGTASSIAQAQGKVDTDFRDVPKTHWAYPAINDLAERNIVAGYGDGIFGFGDVATREQVAGLIYRVLFPQKQGGAFKDKGYVLSDGSNLRNPYGDIDQGSTIFPEEILTLTKVGVFKGDENGNFRPKASVSRAEMAQILTNAFSLSAKHKHTFKDVPSDFWGENAISAVQTNGIARGTGGANFEPANKVTREQYAQFLYNALEFKNGKTEVVHPTNDSKVKEESKEIVAFKQGVQKYLGNEVLDFTVPFQGKNENKEEVKNTLMDKAEEVLKQNDYLDFNHSKAIYWISGSSGDYKLRVQVHMRETKEQTEYVRQQSKVIVQSIVHNGMSEYEKVKAVHDYVVKHVSYDMSSQSYTAYEALVNRSAVCHGYSLLTYQLLKDAGMEVRIVRGTGNGGKHSWNLVKINNKWFHIDTTWDDPIPDKPGRVSYKYFVVSDKQLAKNHNWERSLYPQANTEYSSMTH</sequence>
<dbReference type="AlphaFoldDB" id="A0ABD6S9C1"/>
<dbReference type="SUPFAM" id="SSF54001">
    <property type="entry name" value="Cysteine proteinases"/>
    <property type="match status" value="1"/>
</dbReference>
<dbReference type="Gene3D" id="3.10.620.30">
    <property type="match status" value="1"/>
</dbReference>
<comment type="caution">
    <text evidence="4">The sequence shown here is derived from an EMBL/GenBank/DDBJ whole genome shotgun (WGS) entry which is preliminary data.</text>
</comment>
<organism evidence="4 5">
    <name type="scientific">Bacillus thuringiensis</name>
    <dbReference type="NCBI Taxonomy" id="1428"/>
    <lineage>
        <taxon>Bacteria</taxon>
        <taxon>Bacillati</taxon>
        <taxon>Bacillota</taxon>
        <taxon>Bacilli</taxon>
        <taxon>Bacillales</taxon>
        <taxon>Bacillaceae</taxon>
        <taxon>Bacillus</taxon>
        <taxon>Bacillus cereus group</taxon>
    </lineage>
</organism>
<gene>
    <name evidence="4" type="ORF">CN495_07760</name>
</gene>
<evidence type="ECO:0000259" key="3">
    <source>
        <dbReference type="PROSITE" id="PS51272"/>
    </source>
</evidence>
<feature type="domain" description="SLH" evidence="3">
    <location>
        <begin position="33"/>
        <end position="96"/>
    </location>
</feature>
<feature type="signal peptide" evidence="2">
    <location>
        <begin position="1"/>
        <end position="29"/>
    </location>
</feature>
<dbReference type="InterPro" id="IPR002931">
    <property type="entry name" value="Transglutaminase-like"/>
</dbReference>
<dbReference type="InterPro" id="IPR001119">
    <property type="entry name" value="SLH_dom"/>
</dbReference>
<accession>A0ABD6S9C1</accession>
<protein>
    <submittedName>
        <fullName evidence="4">S-layer protein</fullName>
    </submittedName>
</protein>
<evidence type="ECO:0000256" key="1">
    <source>
        <dbReference type="ARBA" id="ARBA00022729"/>
    </source>
</evidence>
<dbReference type="InterPro" id="IPR038765">
    <property type="entry name" value="Papain-like_cys_pep_sf"/>
</dbReference>
<dbReference type="PANTHER" id="PTHR43308">
    <property type="entry name" value="OUTER MEMBRANE PROTEIN ALPHA-RELATED"/>
    <property type="match status" value="1"/>
</dbReference>
<evidence type="ECO:0000313" key="4">
    <source>
        <dbReference type="EMBL" id="PER55640.1"/>
    </source>
</evidence>
<dbReference type="Pfam" id="PF01841">
    <property type="entry name" value="Transglut_core"/>
    <property type="match status" value="1"/>
</dbReference>
<dbReference type="SMART" id="SM00460">
    <property type="entry name" value="TGc"/>
    <property type="match status" value="1"/>
</dbReference>
<proteinExistence type="predicted"/>
<dbReference type="PANTHER" id="PTHR43308:SF1">
    <property type="entry name" value="OUTER MEMBRANE PROTEIN ALPHA"/>
    <property type="match status" value="1"/>
</dbReference>
<dbReference type="PROSITE" id="PS51272">
    <property type="entry name" value="SLH"/>
    <property type="match status" value="3"/>
</dbReference>
<dbReference type="Pfam" id="PF00395">
    <property type="entry name" value="SLH"/>
    <property type="match status" value="3"/>
</dbReference>
<keyword evidence="1 2" id="KW-0732">Signal</keyword>
<evidence type="ECO:0000256" key="2">
    <source>
        <dbReference type="SAM" id="SignalP"/>
    </source>
</evidence>
<reference evidence="4 5" key="1">
    <citation type="submission" date="2017-09" db="EMBL/GenBank/DDBJ databases">
        <title>Large-scale bioinformatics analysis of Bacillus genomes uncovers conserved roles of natural products in bacterial physiology.</title>
        <authorList>
            <consortium name="Agbiome Team Llc"/>
            <person name="Bleich R.M."/>
            <person name="Kirk G.J."/>
            <person name="Santa Maria K.C."/>
            <person name="Allen S.E."/>
            <person name="Farag S."/>
            <person name="Shank E.A."/>
            <person name="Bowers A."/>
        </authorList>
    </citation>
    <scope>NUCLEOTIDE SEQUENCE [LARGE SCALE GENOMIC DNA]</scope>
    <source>
        <strain evidence="4 5">AFS005140</strain>
    </source>
</reference>
<dbReference type="EMBL" id="NTYF01000023">
    <property type="protein sequence ID" value="PER55640.1"/>
    <property type="molecule type" value="Genomic_DNA"/>
</dbReference>
<feature type="domain" description="SLH" evidence="3">
    <location>
        <begin position="168"/>
        <end position="231"/>
    </location>
</feature>
<feature type="chain" id="PRO_5044810329" evidence="2">
    <location>
        <begin position="30"/>
        <end position="481"/>
    </location>
</feature>
<name>A0ABD6S9C1_BACTU</name>
<dbReference type="Proteomes" id="UP000219897">
    <property type="component" value="Unassembled WGS sequence"/>
</dbReference>
<feature type="domain" description="SLH" evidence="3">
    <location>
        <begin position="109"/>
        <end position="167"/>
    </location>
</feature>